<keyword evidence="6" id="KW-1185">Reference proteome</keyword>
<feature type="domain" description="Ketoreductase" evidence="4">
    <location>
        <begin position="21"/>
        <end position="199"/>
    </location>
</feature>
<reference evidence="5" key="2">
    <citation type="submission" date="2023-12" db="EMBL/GenBank/DDBJ databases">
        <authorList>
            <person name="Sun Q."/>
            <person name="Inoue M."/>
        </authorList>
    </citation>
    <scope>NUCLEOTIDE SEQUENCE</scope>
    <source>
        <strain evidence="5">JCM 17590</strain>
    </source>
</reference>
<evidence type="ECO:0000313" key="5">
    <source>
        <dbReference type="EMBL" id="GAA4165102.1"/>
    </source>
</evidence>
<dbReference type="PRINTS" id="PR00080">
    <property type="entry name" value="SDRFAMILY"/>
</dbReference>
<accession>A0ABP7ZMW9</accession>
<dbReference type="SMART" id="SM00822">
    <property type="entry name" value="PKS_KR"/>
    <property type="match status" value="1"/>
</dbReference>
<dbReference type="InterPro" id="IPR002347">
    <property type="entry name" value="SDR_fam"/>
</dbReference>
<evidence type="ECO:0000256" key="3">
    <source>
        <dbReference type="RuleBase" id="RU000363"/>
    </source>
</evidence>
<comment type="similarity">
    <text evidence="1 3">Belongs to the short-chain dehydrogenases/reductases (SDR) family.</text>
</comment>
<dbReference type="PRINTS" id="PR00081">
    <property type="entry name" value="GDHRDH"/>
</dbReference>
<dbReference type="InterPro" id="IPR036291">
    <property type="entry name" value="NAD(P)-bd_dom_sf"/>
</dbReference>
<dbReference type="Pfam" id="PF00106">
    <property type="entry name" value="adh_short"/>
    <property type="match status" value="1"/>
</dbReference>
<protein>
    <submittedName>
        <fullName evidence="5">SDR family oxidoreductase</fullName>
    </submittedName>
</protein>
<evidence type="ECO:0000259" key="4">
    <source>
        <dbReference type="SMART" id="SM00822"/>
    </source>
</evidence>
<gene>
    <name evidence="5" type="ORF">GCM10022286_27760</name>
</gene>
<keyword evidence="2" id="KW-0560">Oxidoreductase</keyword>
<comment type="caution">
    <text evidence="5">The sequence shown here is derived from an EMBL/GenBank/DDBJ whole genome shotgun (WGS) entry which is preliminary data.</text>
</comment>
<evidence type="ECO:0000313" key="6">
    <source>
        <dbReference type="Proteomes" id="UP001415169"/>
    </source>
</evidence>
<dbReference type="SUPFAM" id="SSF51735">
    <property type="entry name" value="NAD(P)-binding Rossmann-fold domains"/>
    <property type="match status" value="1"/>
</dbReference>
<sequence length="351" mass="37446">MTRNPTGDRALRLQQHPRPRGVAVVTGGSAGLGRAIVRELAARGWDVAILARGLDGLAGAAHDVELAGRRALAVETDVADNAQVEAAAERIESELGPIELWVNNAMTGVFGEFLDAEPEDYERVTRVVYLGTVNGTRAALSRMKPRDRGHIIQIGSALAHRGIPLQSAYCGAKHAITGFTESVLTELLHDGSQVKISQVDMPALNTIQFDWVKSSLPEHPQPVPPVYQPEAGARAVADVADRPRRRTWVGGPTVATVLGNRAASRFLDVYLARTGFRGQQAPDKGKGLSLPSNLYEPVPGDHGARGVFDDRAMDDSPQLWALRHERTLTAAAVAAAVAGAAALVARAARRS</sequence>
<dbReference type="NCBIfam" id="NF005495">
    <property type="entry name" value="PRK07109.1"/>
    <property type="match status" value="1"/>
</dbReference>
<dbReference type="EMBL" id="BAABBV010000002">
    <property type="protein sequence ID" value="GAA4165102.1"/>
    <property type="molecule type" value="Genomic_DNA"/>
</dbReference>
<dbReference type="RefSeq" id="WP_344792480.1">
    <property type="nucleotide sequence ID" value="NZ_BAABBV010000002.1"/>
</dbReference>
<dbReference type="Proteomes" id="UP001415169">
    <property type="component" value="Unassembled WGS sequence"/>
</dbReference>
<evidence type="ECO:0000256" key="2">
    <source>
        <dbReference type="ARBA" id="ARBA00023002"/>
    </source>
</evidence>
<name>A0ABP7ZMW9_9MICO</name>
<evidence type="ECO:0000256" key="1">
    <source>
        <dbReference type="ARBA" id="ARBA00006484"/>
    </source>
</evidence>
<proteinExistence type="inferred from homology"/>
<dbReference type="InterPro" id="IPR057326">
    <property type="entry name" value="KR_dom"/>
</dbReference>
<reference evidence="5" key="1">
    <citation type="journal article" date="2014" name="Int. J. Syst. Evol. Microbiol.">
        <title>Complete genome of a new Firmicutes species belonging to the dominant human colonic microbiota ('Ruminococcus bicirculans') reveals two chromosomes and a selective capacity to utilize plant glucans.</title>
        <authorList>
            <consortium name="NISC Comparative Sequencing Program"/>
            <person name="Wegmann U."/>
            <person name="Louis P."/>
            <person name="Goesmann A."/>
            <person name="Henrissat B."/>
            <person name="Duncan S.H."/>
            <person name="Flint H.J."/>
        </authorList>
    </citation>
    <scope>NUCLEOTIDE SEQUENCE</scope>
    <source>
        <strain evidence="5">JCM 17590</strain>
    </source>
</reference>
<dbReference type="PANTHER" id="PTHR44196">
    <property type="entry name" value="DEHYDROGENASE/REDUCTASE SDR FAMILY MEMBER 7B"/>
    <property type="match status" value="1"/>
</dbReference>
<dbReference type="Gene3D" id="3.40.50.720">
    <property type="entry name" value="NAD(P)-binding Rossmann-like Domain"/>
    <property type="match status" value="1"/>
</dbReference>
<organism evidence="5 6">
    <name type="scientific">Gryllotalpicola daejeonensis</name>
    <dbReference type="NCBI Taxonomy" id="993087"/>
    <lineage>
        <taxon>Bacteria</taxon>
        <taxon>Bacillati</taxon>
        <taxon>Actinomycetota</taxon>
        <taxon>Actinomycetes</taxon>
        <taxon>Micrococcales</taxon>
        <taxon>Microbacteriaceae</taxon>
        <taxon>Gryllotalpicola</taxon>
    </lineage>
</organism>
<dbReference type="PANTHER" id="PTHR44196:SF1">
    <property type="entry name" value="DEHYDROGENASE_REDUCTASE SDR FAMILY MEMBER 7B"/>
    <property type="match status" value="1"/>
</dbReference>